<keyword evidence="2" id="KW-1185">Reference proteome</keyword>
<name>A0ABM8VWA8_GIGMA</name>
<evidence type="ECO:0000313" key="2">
    <source>
        <dbReference type="Proteomes" id="UP000789901"/>
    </source>
</evidence>
<comment type="caution">
    <text evidence="1">The sequence shown here is derived from an EMBL/GenBank/DDBJ whole genome shotgun (WGS) entry which is preliminary data.</text>
</comment>
<organism evidence="1 2">
    <name type="scientific">Gigaspora margarita</name>
    <dbReference type="NCBI Taxonomy" id="4874"/>
    <lineage>
        <taxon>Eukaryota</taxon>
        <taxon>Fungi</taxon>
        <taxon>Fungi incertae sedis</taxon>
        <taxon>Mucoromycota</taxon>
        <taxon>Glomeromycotina</taxon>
        <taxon>Glomeromycetes</taxon>
        <taxon>Diversisporales</taxon>
        <taxon>Gigasporaceae</taxon>
        <taxon>Gigaspora</taxon>
    </lineage>
</organism>
<dbReference type="EMBL" id="CAJVQB010000060">
    <property type="protein sequence ID" value="CAG8462225.1"/>
    <property type="molecule type" value="Genomic_DNA"/>
</dbReference>
<evidence type="ECO:0000313" key="1">
    <source>
        <dbReference type="EMBL" id="CAG8462225.1"/>
    </source>
</evidence>
<accession>A0ABM8VWA8</accession>
<protein>
    <submittedName>
        <fullName evidence="1">46530_t:CDS:1</fullName>
    </submittedName>
</protein>
<proteinExistence type="predicted"/>
<gene>
    <name evidence="1" type="ORF">GMARGA_LOCUS363</name>
</gene>
<dbReference type="Proteomes" id="UP000789901">
    <property type="component" value="Unassembled WGS sequence"/>
</dbReference>
<sequence length="41" mass="4707">MLYKWHIGIYHIVGYIGFGILDLSDHLGCCEQSLVQRKEGL</sequence>
<reference evidence="1 2" key="1">
    <citation type="submission" date="2021-06" db="EMBL/GenBank/DDBJ databases">
        <authorList>
            <person name="Kallberg Y."/>
            <person name="Tangrot J."/>
            <person name="Rosling A."/>
        </authorList>
    </citation>
    <scope>NUCLEOTIDE SEQUENCE [LARGE SCALE GENOMIC DNA]</scope>
    <source>
        <strain evidence="1 2">120-4 pot B 10/14</strain>
    </source>
</reference>